<dbReference type="InterPro" id="IPR025736">
    <property type="entry name" value="PucR_C-HTH_dom"/>
</dbReference>
<proteinExistence type="predicted"/>
<evidence type="ECO:0000313" key="2">
    <source>
        <dbReference type="EMBL" id="WXG69987.1"/>
    </source>
</evidence>
<reference evidence="2 3" key="1">
    <citation type="submission" date="2024-03" db="EMBL/GenBank/DDBJ databases">
        <title>Natural products discovery in diverse microorganisms through a two-stage MS feature dereplication strategy.</title>
        <authorList>
            <person name="Zhang R."/>
        </authorList>
    </citation>
    <scope>NUCLEOTIDE SEQUENCE [LARGE SCALE GENOMIC DNA]</scope>
    <source>
        <strain evidence="2 3">18930</strain>
    </source>
</reference>
<dbReference type="InterPro" id="IPR042070">
    <property type="entry name" value="PucR_C-HTH_sf"/>
</dbReference>
<dbReference type="InterPro" id="IPR051448">
    <property type="entry name" value="CdaR-like_regulators"/>
</dbReference>
<dbReference type="Pfam" id="PF13556">
    <property type="entry name" value="HTH_30"/>
    <property type="match status" value="1"/>
</dbReference>
<accession>A0ABZ2PMA6</accession>
<feature type="domain" description="PucR C-terminal helix-turn-helix" evidence="1">
    <location>
        <begin position="281"/>
        <end position="338"/>
    </location>
</feature>
<keyword evidence="3" id="KW-1185">Reference proteome</keyword>
<sequence length="360" mass="37674">MAIVAGCIRVGTLPAPAELDPVRRSSEHLVRGGVPLRDAQRAVHLAVSAGLKGSIDGVSGGPDADVVGNAVFMMRVLELLGNTVSSAYIEHCKQDSGTTGDQASRLVDLLVSDDPEARAVAERHGIDIAAEYDVVFLRFVADAADSERSLGRTLDSAKVAAAEVALTSATVAHGPLLSLSASGGIILVPSVGADAVEECIAQLNSVLRVNVVAATARAVPGAIADVVAHCRELVDLARSLRMQPRLYRTGDLALEYQLSRPGPGRSRLRSVIAPLDAFPELMHTLRTFVASEANRRASAKSLYVHPNTVDYRLKRIEQLTGVDPLSSAGLMSLHAALVVDCLSRADASVASGSNVIAEAS</sequence>
<dbReference type="Gene3D" id="1.10.10.2840">
    <property type="entry name" value="PucR C-terminal helix-turn-helix domain"/>
    <property type="match status" value="1"/>
</dbReference>
<protein>
    <submittedName>
        <fullName evidence="2">Helix-turn-helix domain-containing protein</fullName>
    </submittedName>
</protein>
<dbReference type="Proteomes" id="UP001432000">
    <property type="component" value="Chromosome"/>
</dbReference>
<organism evidence="2 3">
    <name type="scientific">Rhodococcus sovatensis</name>
    <dbReference type="NCBI Taxonomy" id="1805840"/>
    <lineage>
        <taxon>Bacteria</taxon>
        <taxon>Bacillati</taxon>
        <taxon>Actinomycetota</taxon>
        <taxon>Actinomycetes</taxon>
        <taxon>Mycobacteriales</taxon>
        <taxon>Nocardiaceae</taxon>
        <taxon>Rhodococcus</taxon>
    </lineage>
</organism>
<dbReference type="EMBL" id="CP147846">
    <property type="protein sequence ID" value="WXG69987.1"/>
    <property type="molecule type" value="Genomic_DNA"/>
</dbReference>
<dbReference type="RefSeq" id="WP_338891092.1">
    <property type="nucleotide sequence ID" value="NZ_CP147846.1"/>
</dbReference>
<evidence type="ECO:0000259" key="1">
    <source>
        <dbReference type="Pfam" id="PF13556"/>
    </source>
</evidence>
<evidence type="ECO:0000313" key="3">
    <source>
        <dbReference type="Proteomes" id="UP001432000"/>
    </source>
</evidence>
<dbReference type="PANTHER" id="PTHR33744">
    <property type="entry name" value="CARBOHYDRATE DIACID REGULATOR"/>
    <property type="match status" value="1"/>
</dbReference>
<name>A0ABZ2PMA6_9NOCA</name>
<gene>
    <name evidence="2" type="ORF">WDS16_05480</name>
</gene>